<gene>
    <name evidence="2" type="ORF">EDD71_105124</name>
</gene>
<evidence type="ECO:0000313" key="3">
    <source>
        <dbReference type="Proteomes" id="UP000295325"/>
    </source>
</evidence>
<evidence type="ECO:0000256" key="1">
    <source>
        <dbReference type="SAM" id="Phobius"/>
    </source>
</evidence>
<keyword evidence="1" id="KW-1133">Transmembrane helix</keyword>
<dbReference type="OrthoDB" id="1727295at2"/>
<comment type="caution">
    <text evidence="2">The sequence shown here is derived from an EMBL/GenBank/DDBJ whole genome shotgun (WGS) entry which is preliminary data.</text>
</comment>
<evidence type="ECO:0000313" key="2">
    <source>
        <dbReference type="EMBL" id="TDT61944.1"/>
    </source>
</evidence>
<accession>A0A4R7KUG7</accession>
<proteinExistence type="predicted"/>
<name>A0A4R7KUG7_9CLOT</name>
<dbReference type="RefSeq" id="WP_133627575.1">
    <property type="nucleotide sequence ID" value="NZ_SOAZ01000005.1"/>
</dbReference>
<organism evidence="2 3">
    <name type="scientific">Fonticella tunisiensis</name>
    <dbReference type="NCBI Taxonomy" id="1096341"/>
    <lineage>
        <taxon>Bacteria</taxon>
        <taxon>Bacillati</taxon>
        <taxon>Bacillota</taxon>
        <taxon>Clostridia</taxon>
        <taxon>Eubacteriales</taxon>
        <taxon>Clostridiaceae</taxon>
        <taxon>Fonticella</taxon>
    </lineage>
</organism>
<dbReference type="AlphaFoldDB" id="A0A4R7KUG7"/>
<protein>
    <submittedName>
        <fullName evidence="2">Putative membrane protein</fullName>
    </submittedName>
</protein>
<dbReference type="Proteomes" id="UP000295325">
    <property type="component" value="Unassembled WGS sequence"/>
</dbReference>
<sequence length="74" mass="8350">MKKEVLLEIFYNNKGKVIGSAIGFILAILAIIIGFFKTLFIAMCVLVGYYVGKKVDNKESIIEIIERILPDGWK</sequence>
<keyword evidence="1" id="KW-0812">Transmembrane</keyword>
<dbReference type="EMBL" id="SOAZ01000005">
    <property type="protein sequence ID" value="TDT61944.1"/>
    <property type="molecule type" value="Genomic_DNA"/>
</dbReference>
<dbReference type="Pfam" id="PF10031">
    <property type="entry name" value="DUF2273"/>
    <property type="match status" value="1"/>
</dbReference>
<dbReference type="InterPro" id="IPR018730">
    <property type="entry name" value="DUF2273"/>
</dbReference>
<feature type="transmembrane region" description="Helical" evidence="1">
    <location>
        <begin position="21"/>
        <end position="51"/>
    </location>
</feature>
<reference evidence="2 3" key="1">
    <citation type="submission" date="2019-03" db="EMBL/GenBank/DDBJ databases">
        <title>Genomic Encyclopedia of Type Strains, Phase IV (KMG-IV): sequencing the most valuable type-strain genomes for metagenomic binning, comparative biology and taxonomic classification.</title>
        <authorList>
            <person name="Goeker M."/>
        </authorList>
    </citation>
    <scope>NUCLEOTIDE SEQUENCE [LARGE SCALE GENOMIC DNA]</scope>
    <source>
        <strain evidence="2 3">DSM 24455</strain>
    </source>
</reference>
<keyword evidence="3" id="KW-1185">Reference proteome</keyword>
<keyword evidence="1" id="KW-0472">Membrane</keyword>